<gene>
    <name evidence="2" type="ORF">C8A04DRAFT_26368</name>
</gene>
<dbReference type="Proteomes" id="UP001302676">
    <property type="component" value="Unassembled WGS sequence"/>
</dbReference>
<reference evidence="2" key="1">
    <citation type="journal article" date="2023" name="Mol. Phylogenet. Evol.">
        <title>Genome-scale phylogeny and comparative genomics of the fungal order Sordariales.</title>
        <authorList>
            <person name="Hensen N."/>
            <person name="Bonometti L."/>
            <person name="Westerberg I."/>
            <person name="Brannstrom I.O."/>
            <person name="Guillou S."/>
            <person name="Cros-Aarteil S."/>
            <person name="Calhoun S."/>
            <person name="Haridas S."/>
            <person name="Kuo A."/>
            <person name="Mondo S."/>
            <person name="Pangilinan J."/>
            <person name="Riley R."/>
            <person name="LaButti K."/>
            <person name="Andreopoulos B."/>
            <person name="Lipzen A."/>
            <person name="Chen C."/>
            <person name="Yan M."/>
            <person name="Daum C."/>
            <person name="Ng V."/>
            <person name="Clum A."/>
            <person name="Steindorff A."/>
            <person name="Ohm R.A."/>
            <person name="Martin F."/>
            <person name="Silar P."/>
            <person name="Natvig D.O."/>
            <person name="Lalanne C."/>
            <person name="Gautier V."/>
            <person name="Ament-Velasquez S.L."/>
            <person name="Kruys A."/>
            <person name="Hutchinson M.I."/>
            <person name="Powell A.J."/>
            <person name="Barry K."/>
            <person name="Miller A.N."/>
            <person name="Grigoriev I.V."/>
            <person name="Debuchy R."/>
            <person name="Gladieux P."/>
            <person name="Hiltunen Thoren M."/>
            <person name="Johannesson H."/>
        </authorList>
    </citation>
    <scope>NUCLEOTIDE SEQUENCE</scope>
    <source>
        <strain evidence="2">CBS 141.50</strain>
    </source>
</reference>
<dbReference type="GeneID" id="87816521"/>
<dbReference type="EMBL" id="MU853565">
    <property type="protein sequence ID" value="KAK4145883.1"/>
    <property type="molecule type" value="Genomic_DNA"/>
</dbReference>
<accession>A0AAN6ZPW0</accession>
<name>A0AAN6ZPW0_9PEZI</name>
<protein>
    <submittedName>
        <fullName evidence="2">Uncharacterized protein</fullName>
    </submittedName>
</protein>
<keyword evidence="3" id="KW-1185">Reference proteome</keyword>
<comment type="caution">
    <text evidence="2">The sequence shown here is derived from an EMBL/GenBank/DDBJ whole genome shotgun (WGS) entry which is preliminary data.</text>
</comment>
<evidence type="ECO:0000313" key="3">
    <source>
        <dbReference type="Proteomes" id="UP001302676"/>
    </source>
</evidence>
<feature type="compositionally biased region" description="Low complexity" evidence="1">
    <location>
        <begin position="32"/>
        <end position="46"/>
    </location>
</feature>
<feature type="region of interest" description="Disordered" evidence="1">
    <location>
        <begin position="29"/>
        <end position="67"/>
    </location>
</feature>
<evidence type="ECO:0000313" key="2">
    <source>
        <dbReference type="EMBL" id="KAK4145883.1"/>
    </source>
</evidence>
<dbReference type="AlphaFoldDB" id="A0AAN6ZPW0"/>
<dbReference type="RefSeq" id="XP_062639254.1">
    <property type="nucleotide sequence ID" value="XM_062779908.1"/>
</dbReference>
<sequence length="67" mass="7197">MSKYSTTSDAASVATTTSLASRITILKDKIHSSSAHKSNKGSNSGSKQATESRKKQDVLRNQIRMGI</sequence>
<reference evidence="2" key="2">
    <citation type="submission" date="2023-05" db="EMBL/GenBank/DDBJ databases">
        <authorList>
            <consortium name="Lawrence Berkeley National Laboratory"/>
            <person name="Steindorff A."/>
            <person name="Hensen N."/>
            <person name="Bonometti L."/>
            <person name="Westerberg I."/>
            <person name="Brannstrom I.O."/>
            <person name="Guillou S."/>
            <person name="Cros-Aarteil S."/>
            <person name="Calhoun S."/>
            <person name="Haridas S."/>
            <person name="Kuo A."/>
            <person name="Mondo S."/>
            <person name="Pangilinan J."/>
            <person name="Riley R."/>
            <person name="Labutti K."/>
            <person name="Andreopoulos B."/>
            <person name="Lipzen A."/>
            <person name="Chen C."/>
            <person name="Yanf M."/>
            <person name="Daum C."/>
            <person name="Ng V."/>
            <person name="Clum A."/>
            <person name="Ohm R."/>
            <person name="Martin F."/>
            <person name="Silar P."/>
            <person name="Natvig D."/>
            <person name="Lalanne C."/>
            <person name="Gautier V."/>
            <person name="Ament-Velasquez S.L."/>
            <person name="Kruys A."/>
            <person name="Hutchinson M.I."/>
            <person name="Powell A.J."/>
            <person name="Barry K."/>
            <person name="Miller A.N."/>
            <person name="Grigoriev I.V."/>
            <person name="Debuchy R."/>
            <person name="Gladieux P."/>
            <person name="Thoren M.H."/>
            <person name="Johannesson H."/>
        </authorList>
    </citation>
    <scope>NUCLEOTIDE SEQUENCE</scope>
    <source>
        <strain evidence="2">CBS 141.50</strain>
    </source>
</reference>
<evidence type="ECO:0000256" key="1">
    <source>
        <dbReference type="SAM" id="MobiDB-lite"/>
    </source>
</evidence>
<proteinExistence type="predicted"/>
<organism evidence="2 3">
    <name type="scientific">Dichotomopilus funicola</name>
    <dbReference type="NCBI Taxonomy" id="1934379"/>
    <lineage>
        <taxon>Eukaryota</taxon>
        <taxon>Fungi</taxon>
        <taxon>Dikarya</taxon>
        <taxon>Ascomycota</taxon>
        <taxon>Pezizomycotina</taxon>
        <taxon>Sordariomycetes</taxon>
        <taxon>Sordariomycetidae</taxon>
        <taxon>Sordariales</taxon>
        <taxon>Chaetomiaceae</taxon>
        <taxon>Dichotomopilus</taxon>
    </lineage>
</organism>